<reference evidence="4 5" key="2">
    <citation type="submission" date="2016-12" db="EMBL/GenBank/DDBJ databases">
        <title>Draft Genome Sequence of Cystobacter ferrugineus Strain Cbfe23.</title>
        <authorList>
            <person name="Akbar S."/>
            <person name="Dowd S.E."/>
            <person name="Stevens D.C."/>
        </authorList>
    </citation>
    <scope>NUCLEOTIDE SEQUENCE [LARGE SCALE GENOMIC DNA]</scope>
    <source>
        <strain evidence="4 5">Cbfe23</strain>
    </source>
</reference>
<dbReference type="AlphaFoldDB" id="A0A1L9BJG6"/>
<dbReference type="InterPro" id="IPR013783">
    <property type="entry name" value="Ig-like_fold"/>
</dbReference>
<dbReference type="Proteomes" id="UP000182229">
    <property type="component" value="Unassembled WGS sequence"/>
</dbReference>
<dbReference type="InterPro" id="IPR008965">
    <property type="entry name" value="CBM2/CBM3_carb-bd_dom_sf"/>
</dbReference>
<dbReference type="InterPro" id="IPR036116">
    <property type="entry name" value="FN3_sf"/>
</dbReference>
<feature type="signal peptide" evidence="1">
    <location>
        <begin position="1"/>
        <end position="30"/>
    </location>
</feature>
<keyword evidence="1" id="KW-0119">Carbohydrate metabolism</keyword>
<dbReference type="Gene3D" id="2.60.40.710">
    <property type="entry name" value="Endoglucanase-like"/>
    <property type="match status" value="1"/>
</dbReference>
<dbReference type="Gene3D" id="3.20.20.40">
    <property type="entry name" value="1, 4-beta cellobiohydrolase"/>
    <property type="match status" value="1"/>
</dbReference>
<dbReference type="Pfam" id="PF00041">
    <property type="entry name" value="fn3"/>
    <property type="match status" value="2"/>
</dbReference>
<dbReference type="Pfam" id="PF00942">
    <property type="entry name" value="CBM_3"/>
    <property type="match status" value="1"/>
</dbReference>
<dbReference type="PRINTS" id="PR00733">
    <property type="entry name" value="GLHYDRLASE6"/>
</dbReference>
<sequence length="803" mass="84614">MQQTHSNIRGLALKSLAFLQLALCGGVASAQTHVDNPFEGASAYINPDYAAQVESSIARTTDSTLAAKMRTVKTYPTSVWLDRIAAIHGGSVNGGRKSLREHLDLALAQKKAGQPITASFVIYDMPGRDCHALASNGELPLTEEGLQRYKTEYIDPIAAIFADPKYQDIRIVTALEPDGLPNLVTNLNDPACAQAHSTGIYVAAAQYAMNKLHAVPNVYIYMDLGHSGWLGWDDNRQKTIALYTSVVGATTAGLSSVDGFVTNTANYTPLAEPNLVNPNVTVGGQPLRSAKYYEWNPNFDETDFAASLYTGFTAAGWPASIGFLIDTSRNGWGGPNRPTGAYGTTVDTYADSGRIDRRAHRGLWCNQAGTGMGQPPQTSPVGYSASHLDAFVWVKPPGDSDGASKYIPNDEGKGADPMCDPDFTTKYTTKTGALPNAPLSGHWFHEQFTMLVQNAYPSIPLTAGDNDPALPPTSLTATPGNKQVTIGWSASFGATSYTVKRGTASTGPFATVASVTGTSYTNTGLTNGTTYYFVVSASNAKGESPNSSAVSATPAEQVLSAPSSLTAAAAGSSQISLGWTGSANATGYNIYHSTSPSVAITAANRVGTSSTTSFTHTGLLPGTTHYYKVTAFNAALESAGSNEASATTQAASVGALSVLYRDGNNNSPLTNQFRPHFRVKNGGTTSVSLADIKVRYYISLDGAAALQINCDWALPGCTSMSFQSGQLSAPRPGATHYIEISFLGGTLAAGQDTGDIQLRVNNTSWSTFNEADDYSFKAGQTAYGDNSHITVYRNGTLAGGIEP</sequence>
<dbReference type="GO" id="GO:0030248">
    <property type="term" value="F:cellulose binding"/>
    <property type="evidence" value="ECO:0007669"/>
    <property type="project" value="InterPro"/>
</dbReference>
<reference evidence="5" key="1">
    <citation type="submission" date="2016-11" db="EMBL/GenBank/DDBJ databases">
        <authorList>
            <person name="Shukria A."/>
            <person name="Stevens D.C."/>
        </authorList>
    </citation>
    <scope>NUCLEOTIDE SEQUENCE [LARGE SCALE GENOMIC DNA]</scope>
    <source>
        <strain evidence="5">Cbfe23</strain>
    </source>
</reference>
<feature type="domain" description="CBM3" evidence="3">
    <location>
        <begin position="653"/>
        <end position="803"/>
    </location>
</feature>
<keyword evidence="1" id="KW-0378">Hydrolase</keyword>
<dbReference type="EMBL" id="MPIN01000001">
    <property type="protein sequence ID" value="OJH42464.1"/>
    <property type="molecule type" value="Genomic_DNA"/>
</dbReference>
<dbReference type="SUPFAM" id="SSF51989">
    <property type="entry name" value="Glycosyl hydrolases family 6, cellulases"/>
    <property type="match status" value="1"/>
</dbReference>
<dbReference type="InterPro" id="IPR036966">
    <property type="entry name" value="CBM3_sf"/>
</dbReference>
<dbReference type="InterPro" id="IPR036434">
    <property type="entry name" value="Beta_cellobiohydrolase_sf"/>
</dbReference>
<feature type="domain" description="Fibronectin type-III" evidence="2">
    <location>
        <begin position="471"/>
        <end position="557"/>
    </location>
</feature>
<protein>
    <recommendedName>
        <fullName evidence="1">Glucanase</fullName>
        <ecNumber evidence="1">3.2.1.-</ecNumber>
    </recommendedName>
</protein>
<keyword evidence="1" id="KW-0732">Signal</keyword>
<evidence type="ECO:0000313" key="4">
    <source>
        <dbReference type="EMBL" id="OJH42464.1"/>
    </source>
</evidence>
<organism evidence="4 5">
    <name type="scientific">Cystobacter ferrugineus</name>
    <dbReference type="NCBI Taxonomy" id="83449"/>
    <lineage>
        <taxon>Bacteria</taxon>
        <taxon>Pseudomonadati</taxon>
        <taxon>Myxococcota</taxon>
        <taxon>Myxococcia</taxon>
        <taxon>Myxococcales</taxon>
        <taxon>Cystobacterineae</taxon>
        <taxon>Archangiaceae</taxon>
        <taxon>Cystobacter</taxon>
    </lineage>
</organism>
<dbReference type="Gene3D" id="2.60.40.10">
    <property type="entry name" value="Immunoglobulins"/>
    <property type="match status" value="2"/>
</dbReference>
<dbReference type="Pfam" id="PF01341">
    <property type="entry name" value="Glyco_hydro_6"/>
    <property type="match status" value="1"/>
</dbReference>
<dbReference type="PANTHER" id="PTHR34876:SF4">
    <property type="entry name" value="1,4-BETA-D-GLUCAN CELLOBIOHYDROLASE C-RELATED"/>
    <property type="match status" value="1"/>
</dbReference>
<keyword evidence="1" id="KW-0136">Cellulose degradation</keyword>
<dbReference type="EC" id="3.2.1.-" evidence="1"/>
<gene>
    <name evidence="4" type="ORF">BON30_04520</name>
</gene>
<dbReference type="OrthoDB" id="9775889at2"/>
<evidence type="ECO:0000259" key="2">
    <source>
        <dbReference type="PROSITE" id="PS50853"/>
    </source>
</evidence>
<dbReference type="PROSITE" id="PS51172">
    <property type="entry name" value="CBM3"/>
    <property type="match status" value="1"/>
</dbReference>
<dbReference type="PANTHER" id="PTHR34876">
    <property type="match status" value="1"/>
</dbReference>
<dbReference type="GO" id="GO:0004553">
    <property type="term" value="F:hydrolase activity, hydrolyzing O-glycosyl compounds"/>
    <property type="evidence" value="ECO:0007669"/>
    <property type="project" value="InterPro"/>
</dbReference>
<dbReference type="PROSITE" id="PS50853">
    <property type="entry name" value="FN3"/>
    <property type="match status" value="2"/>
</dbReference>
<evidence type="ECO:0000259" key="3">
    <source>
        <dbReference type="PROSITE" id="PS51172"/>
    </source>
</evidence>
<dbReference type="STRING" id="83449.BON30_04520"/>
<keyword evidence="1" id="KW-0624">Polysaccharide degradation</keyword>
<accession>A0A1L9BJG6</accession>
<comment type="caution">
    <text evidence="4">The sequence shown here is derived from an EMBL/GenBank/DDBJ whole genome shotgun (WGS) entry which is preliminary data.</text>
</comment>
<keyword evidence="5" id="KW-1185">Reference proteome</keyword>
<dbReference type="InterPro" id="IPR001956">
    <property type="entry name" value="CBM3"/>
</dbReference>
<keyword evidence="1" id="KW-0326">Glycosidase</keyword>
<feature type="domain" description="Fibronectin type-III" evidence="2">
    <location>
        <begin position="561"/>
        <end position="651"/>
    </location>
</feature>
<dbReference type="SUPFAM" id="SSF49384">
    <property type="entry name" value="Carbohydrate-binding domain"/>
    <property type="match status" value="1"/>
</dbReference>
<dbReference type="CDD" id="cd00063">
    <property type="entry name" value="FN3"/>
    <property type="match status" value="2"/>
</dbReference>
<dbReference type="SUPFAM" id="SSF49265">
    <property type="entry name" value="Fibronectin type III"/>
    <property type="match status" value="1"/>
</dbReference>
<evidence type="ECO:0000256" key="1">
    <source>
        <dbReference type="RuleBase" id="RU361186"/>
    </source>
</evidence>
<dbReference type="InterPro" id="IPR003961">
    <property type="entry name" value="FN3_dom"/>
</dbReference>
<evidence type="ECO:0000313" key="5">
    <source>
        <dbReference type="Proteomes" id="UP000182229"/>
    </source>
</evidence>
<dbReference type="SMART" id="SM01067">
    <property type="entry name" value="CBM_3"/>
    <property type="match status" value="1"/>
</dbReference>
<dbReference type="InterPro" id="IPR016288">
    <property type="entry name" value="Beta_cellobiohydrolase"/>
</dbReference>
<name>A0A1L9BJG6_9BACT</name>
<dbReference type="SMART" id="SM00060">
    <property type="entry name" value="FN3"/>
    <property type="match status" value="2"/>
</dbReference>
<feature type="chain" id="PRO_5011826735" description="Glucanase" evidence="1">
    <location>
        <begin position="31"/>
        <end position="803"/>
    </location>
</feature>
<dbReference type="GO" id="GO:0030245">
    <property type="term" value="P:cellulose catabolic process"/>
    <property type="evidence" value="ECO:0007669"/>
    <property type="project" value="UniProtKB-KW"/>
</dbReference>
<proteinExistence type="inferred from homology"/>
<comment type="similarity">
    <text evidence="1">Belongs to the glycosyl hydrolase family 6.</text>
</comment>
<dbReference type="RefSeq" id="WP_071896559.1">
    <property type="nucleotide sequence ID" value="NZ_MPIN01000001.1"/>
</dbReference>